<dbReference type="OrthoDB" id="9805696at2"/>
<evidence type="ECO:0000256" key="1">
    <source>
        <dbReference type="ARBA" id="ARBA00022741"/>
    </source>
</evidence>
<feature type="domain" description="Helicase ATP-binding" evidence="9">
    <location>
        <begin position="32"/>
        <end position="207"/>
    </location>
</feature>
<dbReference type="EMBL" id="RAQO01000005">
    <property type="protein sequence ID" value="RKF18852.1"/>
    <property type="molecule type" value="Genomic_DNA"/>
</dbReference>
<dbReference type="PROSITE" id="PS51194">
    <property type="entry name" value="HELICASE_CTER"/>
    <property type="match status" value="1"/>
</dbReference>
<feature type="region of interest" description="Disordered" evidence="8">
    <location>
        <begin position="385"/>
        <end position="448"/>
    </location>
</feature>
<keyword evidence="1 7" id="KW-0547">Nucleotide-binding</keyword>
<proteinExistence type="inferred from homology"/>
<keyword evidence="13" id="KW-1185">Reference proteome</keyword>
<evidence type="ECO:0000256" key="4">
    <source>
        <dbReference type="ARBA" id="ARBA00022840"/>
    </source>
</evidence>
<dbReference type="InterPro" id="IPR050079">
    <property type="entry name" value="DEAD_box_RNA_helicase"/>
</dbReference>
<evidence type="ECO:0000256" key="6">
    <source>
        <dbReference type="PROSITE-ProRule" id="PRU00552"/>
    </source>
</evidence>
<organism evidence="12 13">
    <name type="scientific">Alginatibacterium sediminis</name>
    <dbReference type="NCBI Taxonomy" id="2164068"/>
    <lineage>
        <taxon>Bacteria</taxon>
        <taxon>Pseudomonadati</taxon>
        <taxon>Pseudomonadota</taxon>
        <taxon>Gammaproteobacteria</taxon>
        <taxon>Alteromonadales</taxon>
        <taxon>Alteromonadaceae</taxon>
        <taxon>Alginatibacterium</taxon>
    </lineage>
</organism>
<dbReference type="InterPro" id="IPR014014">
    <property type="entry name" value="RNA_helicase_DEAD_Q_motif"/>
</dbReference>
<reference evidence="12 13" key="1">
    <citation type="submission" date="2018-09" db="EMBL/GenBank/DDBJ databases">
        <authorList>
            <person name="Wang Z."/>
        </authorList>
    </citation>
    <scope>NUCLEOTIDE SEQUENCE [LARGE SCALE GENOMIC DNA]</scope>
    <source>
        <strain evidence="12 13">ALS 81</strain>
    </source>
</reference>
<gene>
    <name evidence="12" type="ORF">DBZ36_10715</name>
</gene>
<evidence type="ECO:0000256" key="8">
    <source>
        <dbReference type="SAM" id="MobiDB-lite"/>
    </source>
</evidence>
<name>A0A420EDZ1_9ALTE</name>
<evidence type="ECO:0000256" key="3">
    <source>
        <dbReference type="ARBA" id="ARBA00022806"/>
    </source>
</evidence>
<evidence type="ECO:0000259" key="10">
    <source>
        <dbReference type="PROSITE" id="PS51194"/>
    </source>
</evidence>
<dbReference type="InterPro" id="IPR011545">
    <property type="entry name" value="DEAD/DEAH_box_helicase_dom"/>
</dbReference>
<feature type="short sequence motif" description="Q motif" evidence="6">
    <location>
        <begin position="1"/>
        <end position="29"/>
    </location>
</feature>
<dbReference type="AlphaFoldDB" id="A0A420EDZ1"/>
<keyword evidence="4 7" id="KW-0067">ATP-binding</keyword>
<dbReference type="SMART" id="SM00487">
    <property type="entry name" value="DEXDc"/>
    <property type="match status" value="1"/>
</dbReference>
<dbReference type="Pfam" id="PF00270">
    <property type="entry name" value="DEAD"/>
    <property type="match status" value="1"/>
</dbReference>
<dbReference type="PROSITE" id="PS51195">
    <property type="entry name" value="Q_MOTIF"/>
    <property type="match status" value="1"/>
</dbReference>
<evidence type="ECO:0000256" key="2">
    <source>
        <dbReference type="ARBA" id="ARBA00022801"/>
    </source>
</evidence>
<dbReference type="PANTHER" id="PTHR47959">
    <property type="entry name" value="ATP-DEPENDENT RNA HELICASE RHLE-RELATED"/>
    <property type="match status" value="1"/>
</dbReference>
<dbReference type="GO" id="GO:0003724">
    <property type="term" value="F:RNA helicase activity"/>
    <property type="evidence" value="ECO:0007669"/>
    <property type="project" value="InterPro"/>
</dbReference>
<dbReference type="Proteomes" id="UP000286482">
    <property type="component" value="Unassembled WGS sequence"/>
</dbReference>
<dbReference type="Gene3D" id="3.40.50.300">
    <property type="entry name" value="P-loop containing nucleotide triphosphate hydrolases"/>
    <property type="match status" value="2"/>
</dbReference>
<evidence type="ECO:0000256" key="7">
    <source>
        <dbReference type="RuleBase" id="RU000492"/>
    </source>
</evidence>
<evidence type="ECO:0000256" key="5">
    <source>
        <dbReference type="ARBA" id="ARBA00038437"/>
    </source>
</evidence>
<comment type="caution">
    <text evidence="12">The sequence shown here is derived from an EMBL/GenBank/DDBJ whole genome shotgun (WGS) entry which is preliminary data.</text>
</comment>
<dbReference type="InterPro" id="IPR000629">
    <property type="entry name" value="RNA-helicase_DEAD-box_CS"/>
</dbReference>
<dbReference type="GO" id="GO:0016787">
    <property type="term" value="F:hydrolase activity"/>
    <property type="evidence" value="ECO:0007669"/>
    <property type="project" value="UniProtKB-KW"/>
</dbReference>
<dbReference type="InterPro" id="IPR027417">
    <property type="entry name" value="P-loop_NTPase"/>
</dbReference>
<feature type="domain" description="Helicase C-terminal" evidence="10">
    <location>
        <begin position="236"/>
        <end position="385"/>
    </location>
</feature>
<dbReference type="GO" id="GO:0003676">
    <property type="term" value="F:nucleic acid binding"/>
    <property type="evidence" value="ECO:0007669"/>
    <property type="project" value="InterPro"/>
</dbReference>
<dbReference type="GO" id="GO:0005524">
    <property type="term" value="F:ATP binding"/>
    <property type="evidence" value="ECO:0007669"/>
    <property type="project" value="UniProtKB-KW"/>
</dbReference>
<dbReference type="InterPro" id="IPR001650">
    <property type="entry name" value="Helicase_C-like"/>
</dbReference>
<evidence type="ECO:0000313" key="12">
    <source>
        <dbReference type="EMBL" id="RKF18852.1"/>
    </source>
</evidence>
<dbReference type="PROSITE" id="PS00039">
    <property type="entry name" value="DEAD_ATP_HELICASE"/>
    <property type="match status" value="1"/>
</dbReference>
<accession>A0A420EDZ1</accession>
<sequence length="448" mass="50365">MQFSEFAFDQRIVNTLAHLNFESPTDIQRQAIPVAMVGRDIMASSKTGSGKTLAYLLPCVQRLLKQKALSKQDARAIVLCPTRELAKQVYGQLRLLIANTSLKSALICGGENFNDQLKTLRKDPQIIIATAGRLHDHLQKRHLFLEGLELLILDEADRMFDLGFSGQLQDIHKAANHRKRQTLMFSATMDNPEVGKFAQQLLKNPVRIAIGFAFEQHTDIEQRFYLSEDLNQKQQQLQALLSEDHVQQAIVFTATRVDTERLATHYQGLGFSCAALSGDLNQSQRNQIMDSFSRGHQKVLFTTDLASRGLDIVQVSHVVNFDMPKHSEEYMHRIGRTGRAGNQGHAHSLIGPNDWNNFDILRQYLPQTVVFSSIDGIESRFTGLRAKNDTQTSQANKPTPKTVKTKANGKNTGAKRNRNFHEGQDIGDIPIRRRAAPEDLSLDGDDED</sequence>
<dbReference type="GO" id="GO:0005829">
    <property type="term" value="C:cytosol"/>
    <property type="evidence" value="ECO:0007669"/>
    <property type="project" value="TreeGrafter"/>
</dbReference>
<evidence type="ECO:0000259" key="11">
    <source>
        <dbReference type="PROSITE" id="PS51195"/>
    </source>
</evidence>
<dbReference type="Pfam" id="PF00271">
    <property type="entry name" value="Helicase_C"/>
    <property type="match status" value="1"/>
</dbReference>
<dbReference type="SMART" id="SM00490">
    <property type="entry name" value="HELICc"/>
    <property type="match status" value="1"/>
</dbReference>
<keyword evidence="2 7" id="KW-0378">Hydrolase</keyword>
<protein>
    <submittedName>
        <fullName evidence="12">DEAD/DEAH box helicase</fullName>
    </submittedName>
</protein>
<dbReference type="InterPro" id="IPR044742">
    <property type="entry name" value="DEAD/DEAH_RhlB"/>
</dbReference>
<evidence type="ECO:0000313" key="13">
    <source>
        <dbReference type="Proteomes" id="UP000286482"/>
    </source>
</evidence>
<dbReference type="CDD" id="cd18787">
    <property type="entry name" value="SF2_C_DEAD"/>
    <property type="match status" value="1"/>
</dbReference>
<dbReference type="SUPFAM" id="SSF52540">
    <property type="entry name" value="P-loop containing nucleoside triphosphate hydrolases"/>
    <property type="match status" value="1"/>
</dbReference>
<feature type="domain" description="DEAD-box RNA helicase Q" evidence="11">
    <location>
        <begin position="1"/>
        <end position="29"/>
    </location>
</feature>
<dbReference type="PANTHER" id="PTHR47959:SF17">
    <property type="entry name" value="ATP-DEPENDENT RNA HELICASE DEAD BOX FAMILY"/>
    <property type="match status" value="1"/>
</dbReference>
<dbReference type="CDD" id="cd00268">
    <property type="entry name" value="DEADc"/>
    <property type="match status" value="1"/>
</dbReference>
<dbReference type="InterPro" id="IPR014001">
    <property type="entry name" value="Helicase_ATP-bd"/>
</dbReference>
<dbReference type="RefSeq" id="WP_120354932.1">
    <property type="nucleotide sequence ID" value="NZ_RAQO01000005.1"/>
</dbReference>
<dbReference type="PROSITE" id="PS51192">
    <property type="entry name" value="HELICASE_ATP_BIND_1"/>
    <property type="match status" value="1"/>
</dbReference>
<comment type="similarity">
    <text evidence="5 7">Belongs to the DEAD box helicase family.</text>
</comment>
<feature type="compositionally biased region" description="Polar residues" evidence="8">
    <location>
        <begin position="389"/>
        <end position="399"/>
    </location>
</feature>
<evidence type="ECO:0000259" key="9">
    <source>
        <dbReference type="PROSITE" id="PS51192"/>
    </source>
</evidence>
<keyword evidence="3 7" id="KW-0347">Helicase</keyword>